<dbReference type="KEGG" id="mes:Meso_4097"/>
<name>Q11AW1_CHESB</name>
<dbReference type="STRING" id="266779.Meso_4097"/>
<dbReference type="Pfam" id="PF07811">
    <property type="entry name" value="TadE"/>
    <property type="match status" value="1"/>
</dbReference>
<evidence type="ECO:0000256" key="1">
    <source>
        <dbReference type="SAM" id="Phobius"/>
    </source>
</evidence>
<evidence type="ECO:0000259" key="2">
    <source>
        <dbReference type="Pfam" id="PF07811"/>
    </source>
</evidence>
<accession>Q11AW1</accession>
<protein>
    <submittedName>
        <fullName evidence="3">TadE-like protein</fullName>
    </submittedName>
</protein>
<dbReference type="EMBL" id="CP000390">
    <property type="protein sequence ID" value="ABG65464.1"/>
    <property type="molecule type" value="Genomic_DNA"/>
</dbReference>
<feature type="domain" description="TadE-like" evidence="2">
    <location>
        <begin position="29"/>
        <end position="71"/>
    </location>
</feature>
<feature type="transmembrane region" description="Helical" evidence="1">
    <location>
        <begin position="35"/>
        <end position="58"/>
    </location>
</feature>
<proteinExistence type="predicted"/>
<dbReference type="OrthoDB" id="7990385at2"/>
<gene>
    <name evidence="3" type="ordered locus">Meso_4097</name>
</gene>
<organism evidence="3">
    <name type="scientific">Chelativorans sp. (strain BNC1)</name>
    <dbReference type="NCBI Taxonomy" id="266779"/>
    <lineage>
        <taxon>Bacteria</taxon>
        <taxon>Pseudomonadati</taxon>
        <taxon>Pseudomonadota</taxon>
        <taxon>Alphaproteobacteria</taxon>
        <taxon>Hyphomicrobiales</taxon>
        <taxon>Phyllobacteriaceae</taxon>
        <taxon>Chelativorans</taxon>
    </lineage>
</organism>
<dbReference type="AlphaFoldDB" id="Q11AW1"/>
<reference evidence="3" key="1">
    <citation type="submission" date="2006-06" db="EMBL/GenBank/DDBJ databases">
        <title>Complete sequence of chromosome of Chelativorans sp. BNC1.</title>
        <authorList>
            <consortium name="US DOE Joint Genome Institute"/>
            <person name="Copeland A."/>
            <person name="Lucas S."/>
            <person name="Lapidus A."/>
            <person name="Barry K."/>
            <person name="Detter J.C."/>
            <person name="Glavina del Rio T."/>
            <person name="Hammon N."/>
            <person name="Israni S."/>
            <person name="Dalin E."/>
            <person name="Tice H."/>
            <person name="Pitluck S."/>
            <person name="Chertkov O."/>
            <person name="Brettin T."/>
            <person name="Bruce D."/>
            <person name="Han C."/>
            <person name="Tapia R."/>
            <person name="Gilna P."/>
            <person name="Schmutz J."/>
            <person name="Larimer F."/>
            <person name="Land M."/>
            <person name="Hauser L."/>
            <person name="Kyrpides N."/>
            <person name="Mikhailova N."/>
            <person name="Richardson P."/>
        </authorList>
    </citation>
    <scope>NUCLEOTIDE SEQUENCE</scope>
    <source>
        <strain evidence="3">BNC1</strain>
    </source>
</reference>
<dbReference type="InterPro" id="IPR012495">
    <property type="entry name" value="TadE-like_dom"/>
</dbReference>
<dbReference type="HOGENOM" id="CLU_111553_0_0_5"/>
<keyword evidence="1" id="KW-0812">Transmembrane</keyword>
<keyword evidence="1" id="KW-1133">Transmembrane helix</keyword>
<sequence length="189" mass="20958">MGGLGANFGTGRRITATALLRRFGREKKGATAIEFALLAFPFLLVLFAIIESAVAFVAQELLTNAADDVARQFRTGRLRAGVVNEQIVRDLMCERMRVLFPSDCPGLRIDLRSFQTFAQAAEIFDGPVLPSAYMFDPGGAEEKNVLRIFYFWPVLTNIMHDRLTNLPAGKMLLLTSQTWQNEPFAAAAQ</sequence>
<evidence type="ECO:0000313" key="3">
    <source>
        <dbReference type="EMBL" id="ABG65464.1"/>
    </source>
</evidence>
<keyword evidence="1" id="KW-0472">Membrane</keyword>
<dbReference type="eggNOG" id="COG4961">
    <property type="taxonomic scope" value="Bacteria"/>
</dbReference>